<evidence type="ECO:0008006" key="4">
    <source>
        <dbReference type="Google" id="ProtNLM"/>
    </source>
</evidence>
<keyword evidence="1" id="KW-1133">Transmembrane helix</keyword>
<evidence type="ECO:0000256" key="1">
    <source>
        <dbReference type="SAM" id="Phobius"/>
    </source>
</evidence>
<accession>A0AAW3ZKK9</accession>
<dbReference type="EMBL" id="JACYTR010000010">
    <property type="protein sequence ID" value="MBD8525587.1"/>
    <property type="molecule type" value="Genomic_DNA"/>
</dbReference>
<keyword evidence="3" id="KW-1185">Reference proteome</keyword>
<organism evidence="2 3">
    <name type="scientific">Pseudomarimonas arenosa</name>
    <dbReference type="NCBI Taxonomy" id="2774145"/>
    <lineage>
        <taxon>Bacteria</taxon>
        <taxon>Pseudomonadati</taxon>
        <taxon>Pseudomonadota</taxon>
        <taxon>Gammaproteobacteria</taxon>
        <taxon>Lysobacterales</taxon>
        <taxon>Lysobacteraceae</taxon>
        <taxon>Pseudomarimonas</taxon>
    </lineage>
</organism>
<comment type="caution">
    <text evidence="2">The sequence shown here is derived from an EMBL/GenBank/DDBJ whole genome shotgun (WGS) entry which is preliminary data.</text>
</comment>
<name>A0AAW3ZKK9_9GAMM</name>
<dbReference type="AlphaFoldDB" id="A0AAW3ZKK9"/>
<feature type="transmembrane region" description="Helical" evidence="1">
    <location>
        <begin position="91"/>
        <end position="112"/>
    </location>
</feature>
<keyword evidence="1" id="KW-0472">Membrane</keyword>
<keyword evidence="1" id="KW-0812">Transmembrane</keyword>
<dbReference type="RefSeq" id="WP_192028933.1">
    <property type="nucleotide sequence ID" value="NZ_JACYTR010000010.1"/>
</dbReference>
<reference evidence="2 3" key="1">
    <citation type="submission" date="2020-09" db="EMBL/GenBank/DDBJ databases">
        <title>Pseudoxanthomonas sp. CAU 1598 isolated from sand of Yaerae Beach.</title>
        <authorList>
            <person name="Kim W."/>
        </authorList>
    </citation>
    <scope>NUCLEOTIDE SEQUENCE [LARGE SCALE GENOMIC DNA]</scope>
    <source>
        <strain evidence="2 3">CAU 1598</strain>
    </source>
</reference>
<dbReference type="Proteomes" id="UP000613768">
    <property type="component" value="Unassembled WGS sequence"/>
</dbReference>
<proteinExistence type="predicted"/>
<protein>
    <recommendedName>
        <fullName evidence="4">DUF2254 domain-containing protein</fullName>
    </recommendedName>
</protein>
<sequence>MSPSALKPTARSPSLARIGLTVMAVLASAAAAWWVVLNGDRSNFELVALPTANRTLNQLTAVVLTCMALIVPLTSNLYSPKLVKLYVTHPLIVAGLAVLVGSNLLIMPTVFLPATDNWGRSMEFVVSFSFFLILLATLPFLYAISRFLRPSYFLRLLTERGYQQFRRLQHQQQAQDSVRKLFDAVDVVTNIAMTGMNRGDRQLVLMALNALHRLLCGVIEHHQSSDQGWRSAHACFVPGLAREGRNLLRQERIWPEAYVLAQMLKVMEVANKRQHEILGELADQLVDSARLAFEHRLDHIVELHVMALNTLLRESIEERDLRRFQNVSYHFRELLELFVSQPERLQRDARHLLHYGRLAQRLNLEFGLETVIYDLAELLVGVARRDPAQATKLLDGASGEAIRHALAAQGGLQRIGWRGLIYMYWECRAAGLDDIARGIEMRFLNDPHEHKAQIARALGENRALHFEFNDRLVRFAHFSAEAERLAHAFGSEGKP</sequence>
<feature type="transmembrane region" description="Helical" evidence="1">
    <location>
        <begin position="15"/>
        <end position="36"/>
    </location>
</feature>
<feature type="transmembrane region" description="Helical" evidence="1">
    <location>
        <begin position="56"/>
        <end position="79"/>
    </location>
</feature>
<evidence type="ECO:0000313" key="3">
    <source>
        <dbReference type="Proteomes" id="UP000613768"/>
    </source>
</evidence>
<evidence type="ECO:0000313" key="2">
    <source>
        <dbReference type="EMBL" id="MBD8525587.1"/>
    </source>
</evidence>
<gene>
    <name evidence="2" type="ORF">IFO71_07520</name>
</gene>
<feature type="transmembrane region" description="Helical" evidence="1">
    <location>
        <begin position="124"/>
        <end position="145"/>
    </location>
</feature>